<dbReference type="Pfam" id="PF03808">
    <property type="entry name" value="Glyco_tran_WecG"/>
    <property type="match status" value="1"/>
</dbReference>
<keyword evidence="1" id="KW-0328">Glycosyltransferase</keyword>
<sequence length="254" mass="27297">MTVGGIAFDAMTAQQVITRVRADLVAGRGGHIVTPNVDIVRQVRQSPKFADQVSCGDLVVADGAPLVWASRLAGTRLPERVAGSDLIWDLSAAAADDERSIYVLGGTPGGERPTSVVAAERLADTFPGLDVAGACTPPMGFESNVAYLDELAEELVEVAPDIVFVGLGFPKQERIITRLAEGLPSAWFLGCGAAVDFVAGRRRRAPVWMQRSGLEWAHRLASEPRRLFVRYVVHDAPVAAGLLLRSGWHGLRHR</sequence>
<dbReference type="GO" id="GO:0016758">
    <property type="term" value="F:hexosyltransferase activity"/>
    <property type="evidence" value="ECO:0007669"/>
    <property type="project" value="TreeGrafter"/>
</dbReference>
<evidence type="ECO:0000256" key="1">
    <source>
        <dbReference type="ARBA" id="ARBA00022676"/>
    </source>
</evidence>
<keyword evidence="2 3" id="KW-0808">Transferase</keyword>
<dbReference type="CDD" id="cd06533">
    <property type="entry name" value="Glyco_transf_WecG_TagA"/>
    <property type="match status" value="1"/>
</dbReference>
<keyword evidence="4" id="KW-1185">Reference proteome</keyword>
<protein>
    <submittedName>
        <fullName evidence="3">N-acetylglucosaminyldiphosphoundecaprenol N-acetyl-beta-D-mannosaminyltransferase</fullName>
    </submittedName>
</protein>
<name>A0A543AU12_9ACTN</name>
<dbReference type="PANTHER" id="PTHR34136:SF1">
    <property type="entry name" value="UDP-N-ACETYL-D-MANNOSAMINURONIC ACID TRANSFERASE"/>
    <property type="match status" value="1"/>
</dbReference>
<dbReference type="AlphaFoldDB" id="A0A543AU12"/>
<dbReference type="InterPro" id="IPR004629">
    <property type="entry name" value="WecG_TagA_CpsF"/>
</dbReference>
<dbReference type="OrthoDB" id="9771846at2"/>
<evidence type="ECO:0000313" key="4">
    <source>
        <dbReference type="Proteomes" id="UP000317043"/>
    </source>
</evidence>
<dbReference type="PANTHER" id="PTHR34136">
    <property type="match status" value="1"/>
</dbReference>
<proteinExistence type="predicted"/>
<evidence type="ECO:0000313" key="3">
    <source>
        <dbReference type="EMBL" id="TQL76006.1"/>
    </source>
</evidence>
<dbReference type="Proteomes" id="UP000317043">
    <property type="component" value="Unassembled WGS sequence"/>
</dbReference>
<dbReference type="NCBIfam" id="TIGR00696">
    <property type="entry name" value="wecG_tagA_cpsF"/>
    <property type="match status" value="1"/>
</dbReference>
<gene>
    <name evidence="3" type="ORF">FB566_1526</name>
</gene>
<dbReference type="EMBL" id="VFOW01000001">
    <property type="protein sequence ID" value="TQL76006.1"/>
    <property type="molecule type" value="Genomic_DNA"/>
</dbReference>
<organism evidence="3 4">
    <name type="scientific">Stackebrandtia endophytica</name>
    <dbReference type="NCBI Taxonomy" id="1496996"/>
    <lineage>
        <taxon>Bacteria</taxon>
        <taxon>Bacillati</taxon>
        <taxon>Actinomycetota</taxon>
        <taxon>Actinomycetes</taxon>
        <taxon>Glycomycetales</taxon>
        <taxon>Glycomycetaceae</taxon>
        <taxon>Stackebrandtia</taxon>
    </lineage>
</organism>
<accession>A0A543AU12</accession>
<evidence type="ECO:0000256" key="2">
    <source>
        <dbReference type="ARBA" id="ARBA00022679"/>
    </source>
</evidence>
<reference evidence="3 4" key="1">
    <citation type="submission" date="2019-06" db="EMBL/GenBank/DDBJ databases">
        <title>Sequencing the genomes of 1000 actinobacteria strains.</title>
        <authorList>
            <person name="Klenk H.-P."/>
        </authorList>
    </citation>
    <scope>NUCLEOTIDE SEQUENCE [LARGE SCALE GENOMIC DNA]</scope>
    <source>
        <strain evidence="3 4">DSM 45928</strain>
    </source>
</reference>
<dbReference type="InParanoid" id="A0A543AU12"/>
<dbReference type="RefSeq" id="WP_142036763.1">
    <property type="nucleotide sequence ID" value="NZ_JBHTGS010000001.1"/>
</dbReference>
<comment type="caution">
    <text evidence="3">The sequence shown here is derived from an EMBL/GenBank/DDBJ whole genome shotgun (WGS) entry which is preliminary data.</text>
</comment>